<dbReference type="InterPro" id="IPR011335">
    <property type="entry name" value="Restrct_endonuc-II-like"/>
</dbReference>
<dbReference type="PANTHER" id="PTHR46609">
    <property type="entry name" value="EXONUCLEASE, PHAGE-TYPE/RECB, C-TERMINAL DOMAIN-CONTAINING PROTEIN"/>
    <property type="match status" value="1"/>
</dbReference>
<dbReference type="SUPFAM" id="SSF52980">
    <property type="entry name" value="Restriction endonuclease-like"/>
    <property type="match status" value="1"/>
</dbReference>
<dbReference type="PANTHER" id="PTHR46609:SF6">
    <property type="entry name" value="EXONUCLEASE, PHAGE-TYPE_RECB, C-TERMINAL DOMAIN-CONTAINING PROTEIN-RELATED"/>
    <property type="match status" value="1"/>
</dbReference>
<sequence>MRANRNQWLATRDTGIGASDIAAVLGISPRDSPFSYYWRRQLGTAVEQTEAMEWGLRHERTIADKFAENHPEYVVKPGGLYRHPEHRWMLATPDLLLHSVNPDHTDALAQIKTTRSWDGWGDPGTN</sequence>
<dbReference type="InterPro" id="IPR011604">
    <property type="entry name" value="PDDEXK-like_dom_sf"/>
</dbReference>
<dbReference type="AlphaFoldDB" id="A0A0N1JZ15"/>
<comment type="caution">
    <text evidence="2">The sequence shown here is derived from an EMBL/GenBank/DDBJ whole genome shotgun (WGS) entry which is preliminary data.</text>
</comment>
<keyword evidence="3" id="KW-1185">Reference proteome</keyword>
<feature type="non-terminal residue" evidence="2">
    <location>
        <position position="126"/>
    </location>
</feature>
<organism evidence="2 3">
    <name type="scientific">Streptomyces chattanoogensis</name>
    <dbReference type="NCBI Taxonomy" id="66876"/>
    <lineage>
        <taxon>Bacteria</taxon>
        <taxon>Bacillati</taxon>
        <taxon>Actinomycetota</taxon>
        <taxon>Actinomycetes</taxon>
        <taxon>Kitasatosporales</taxon>
        <taxon>Streptomycetaceae</taxon>
        <taxon>Streptomyces</taxon>
    </lineage>
</organism>
<evidence type="ECO:0000313" key="2">
    <source>
        <dbReference type="EMBL" id="KPC64747.1"/>
    </source>
</evidence>
<dbReference type="Pfam" id="PF09588">
    <property type="entry name" value="YqaJ"/>
    <property type="match status" value="1"/>
</dbReference>
<gene>
    <name evidence="2" type="ORF">ADL29_10320</name>
</gene>
<dbReference type="Proteomes" id="UP000037982">
    <property type="component" value="Unassembled WGS sequence"/>
</dbReference>
<feature type="domain" description="YqaJ viral recombinase" evidence="1">
    <location>
        <begin position="7"/>
        <end position="100"/>
    </location>
</feature>
<dbReference type="Gene3D" id="3.90.320.10">
    <property type="match status" value="1"/>
</dbReference>
<accession>A0A0N1JZ15</accession>
<dbReference type="EMBL" id="LGKG01000076">
    <property type="protein sequence ID" value="KPC64747.1"/>
    <property type="molecule type" value="Genomic_DNA"/>
</dbReference>
<evidence type="ECO:0000259" key="1">
    <source>
        <dbReference type="Pfam" id="PF09588"/>
    </source>
</evidence>
<reference evidence="3" key="1">
    <citation type="submission" date="2015-07" db="EMBL/GenBank/DDBJ databases">
        <authorList>
            <person name="Ju K.-S."/>
            <person name="Doroghazi J.R."/>
            <person name="Metcalf W.W."/>
        </authorList>
    </citation>
    <scope>NUCLEOTIDE SEQUENCE [LARGE SCALE GENOMIC DNA]</scope>
    <source>
        <strain evidence="3">NRRL ISP-5002</strain>
    </source>
</reference>
<name>A0A0N1JZ15_9ACTN</name>
<proteinExistence type="predicted"/>
<protein>
    <recommendedName>
        <fullName evidence="1">YqaJ viral recombinase domain-containing protein</fullName>
    </recommendedName>
</protein>
<evidence type="ECO:0000313" key="3">
    <source>
        <dbReference type="Proteomes" id="UP000037982"/>
    </source>
</evidence>
<dbReference type="InterPro" id="IPR019080">
    <property type="entry name" value="YqaJ_viral_recombinase"/>
</dbReference>
<dbReference type="InterPro" id="IPR051703">
    <property type="entry name" value="NF-kappa-B_Signaling_Reg"/>
</dbReference>